<dbReference type="AlphaFoldDB" id="A0A9D4VCV6"/>
<protein>
    <submittedName>
        <fullName evidence="1">Uncharacterized protein</fullName>
    </submittedName>
</protein>
<evidence type="ECO:0000313" key="1">
    <source>
        <dbReference type="EMBL" id="KAI5083346.1"/>
    </source>
</evidence>
<organism evidence="1 2">
    <name type="scientific">Adiantum capillus-veneris</name>
    <name type="common">Maidenhair fern</name>
    <dbReference type="NCBI Taxonomy" id="13818"/>
    <lineage>
        <taxon>Eukaryota</taxon>
        <taxon>Viridiplantae</taxon>
        <taxon>Streptophyta</taxon>
        <taxon>Embryophyta</taxon>
        <taxon>Tracheophyta</taxon>
        <taxon>Polypodiopsida</taxon>
        <taxon>Polypodiidae</taxon>
        <taxon>Polypodiales</taxon>
        <taxon>Pteridineae</taxon>
        <taxon>Pteridaceae</taxon>
        <taxon>Vittarioideae</taxon>
        <taxon>Adiantum</taxon>
    </lineage>
</organism>
<sequence length="71" mass="7744">MGISQLWPVSFSFFIDGFDSRLGLGNEALSFLPNMGKSLKSKSQRVGPSSSMTLIVAHFRSDNELCLCLSS</sequence>
<comment type="caution">
    <text evidence="1">The sequence shown here is derived from an EMBL/GenBank/DDBJ whole genome shotgun (WGS) entry which is preliminary data.</text>
</comment>
<evidence type="ECO:0000313" key="2">
    <source>
        <dbReference type="Proteomes" id="UP000886520"/>
    </source>
</evidence>
<keyword evidence="2" id="KW-1185">Reference proteome</keyword>
<dbReference type="EMBL" id="JABFUD020000002">
    <property type="protein sequence ID" value="KAI5083346.1"/>
    <property type="molecule type" value="Genomic_DNA"/>
</dbReference>
<dbReference type="Proteomes" id="UP000886520">
    <property type="component" value="Chromosome 3"/>
</dbReference>
<accession>A0A9D4VCV6</accession>
<gene>
    <name evidence="1" type="ORF">GOP47_0003089</name>
</gene>
<name>A0A9D4VCV6_ADICA</name>
<proteinExistence type="predicted"/>
<reference evidence="1" key="1">
    <citation type="submission" date="2021-01" db="EMBL/GenBank/DDBJ databases">
        <title>Adiantum capillus-veneris genome.</title>
        <authorList>
            <person name="Fang Y."/>
            <person name="Liao Q."/>
        </authorList>
    </citation>
    <scope>NUCLEOTIDE SEQUENCE</scope>
    <source>
        <strain evidence="1">H3</strain>
        <tissue evidence="1">Leaf</tissue>
    </source>
</reference>